<evidence type="ECO:0000256" key="1">
    <source>
        <dbReference type="ARBA" id="ARBA00022993"/>
    </source>
</evidence>
<protein>
    <recommendedName>
        <fullName evidence="4">GrpB family protein</fullName>
    </recommendedName>
</protein>
<evidence type="ECO:0008006" key="4">
    <source>
        <dbReference type="Google" id="ProtNLM"/>
    </source>
</evidence>
<dbReference type="PANTHER" id="PTHR34822:SF1">
    <property type="entry name" value="GRPB FAMILY PROTEIN"/>
    <property type="match status" value="1"/>
</dbReference>
<dbReference type="GO" id="GO:0015937">
    <property type="term" value="P:coenzyme A biosynthetic process"/>
    <property type="evidence" value="ECO:0007669"/>
    <property type="project" value="UniProtKB-KW"/>
</dbReference>
<reference evidence="3" key="2">
    <citation type="submission" date="2016-02" db="EMBL/GenBank/DDBJ databases">
        <title>Draft genome sequence of five rapidly growing Mycobacterium species.</title>
        <authorList>
            <person name="Katahira K."/>
            <person name="Gotou Y."/>
            <person name="Iida K."/>
            <person name="Ogura Y."/>
            <person name="Hayashi T."/>
        </authorList>
    </citation>
    <scope>NUCLEOTIDE SEQUENCE [LARGE SCALE GENOMIC DNA]</scope>
    <source>
        <strain evidence="3">JCM15654</strain>
    </source>
</reference>
<dbReference type="SUPFAM" id="SSF81301">
    <property type="entry name" value="Nucleotidyltransferase"/>
    <property type="match status" value="1"/>
</dbReference>
<dbReference type="InterPro" id="IPR043519">
    <property type="entry name" value="NT_sf"/>
</dbReference>
<proteinExistence type="predicted"/>
<evidence type="ECO:0000313" key="3">
    <source>
        <dbReference type="Proteomes" id="UP000069620"/>
    </source>
</evidence>
<keyword evidence="1" id="KW-0173">Coenzyme A biosynthesis</keyword>
<dbReference type="EMBL" id="BCSX01000007">
    <property type="protein sequence ID" value="GAS86550.1"/>
    <property type="molecule type" value="Genomic_DNA"/>
</dbReference>
<organism evidence="2 3">
    <name type="scientific">Mycolicibacterium brisbanense</name>
    <dbReference type="NCBI Taxonomy" id="146020"/>
    <lineage>
        <taxon>Bacteria</taxon>
        <taxon>Bacillati</taxon>
        <taxon>Actinomycetota</taxon>
        <taxon>Actinomycetes</taxon>
        <taxon>Mycobacteriales</taxon>
        <taxon>Mycobacteriaceae</taxon>
        <taxon>Mycolicibacterium</taxon>
    </lineage>
</organism>
<sequence>MGDISQTEPSEPVELIGGVEKRVIKVVPPDPAWSAKFAVERETIATALGVKAVRVDHIGSTSVPGLAAKPIIDIALSVGDVDREEDYLTDLITAGYQLRVREPGHRMVRTPDLGVHVHVCTAGSDWERRQLLFRDGLRYDESDRATYNSLKTQLAQRDWPDMNAYAAAKSPLITEITARAEKWAARSGWTV</sequence>
<keyword evidence="3" id="KW-1185">Reference proteome</keyword>
<name>A0A117I487_9MYCO</name>
<evidence type="ECO:0000313" key="2">
    <source>
        <dbReference type="EMBL" id="GAS86550.1"/>
    </source>
</evidence>
<dbReference type="AlphaFoldDB" id="A0A117I487"/>
<dbReference type="RefSeq" id="WP_062827598.1">
    <property type="nucleotide sequence ID" value="NZ_BCSX01000007.1"/>
</dbReference>
<dbReference type="PANTHER" id="PTHR34822">
    <property type="entry name" value="GRPB DOMAIN PROTEIN (AFU_ORTHOLOGUE AFUA_1G01530)"/>
    <property type="match status" value="1"/>
</dbReference>
<dbReference type="InterPro" id="IPR007344">
    <property type="entry name" value="GrpB/CoaE"/>
</dbReference>
<dbReference type="STRING" id="146020.RMCB_0646"/>
<dbReference type="Gene3D" id="3.30.460.10">
    <property type="entry name" value="Beta Polymerase, domain 2"/>
    <property type="match status" value="1"/>
</dbReference>
<comment type="caution">
    <text evidence="2">The sequence shown here is derived from an EMBL/GenBank/DDBJ whole genome shotgun (WGS) entry which is preliminary data.</text>
</comment>
<dbReference type="Pfam" id="PF04229">
    <property type="entry name" value="GrpB"/>
    <property type="match status" value="1"/>
</dbReference>
<reference evidence="3" key="1">
    <citation type="journal article" date="2016" name="Genome Announc.">
        <title>Draft Genome Sequences of Five Rapidly Growing Mycobacterium Species, M. thermoresistibile, M. fortuitum subsp. acetamidolyticum, M. canariasense, M. brisbanense, and M. novocastrense.</title>
        <authorList>
            <person name="Katahira K."/>
            <person name="Ogura Y."/>
            <person name="Gotoh Y."/>
            <person name="Hayashi T."/>
        </authorList>
    </citation>
    <scope>NUCLEOTIDE SEQUENCE [LARGE SCALE GENOMIC DNA]</scope>
    <source>
        <strain evidence="3">JCM15654</strain>
    </source>
</reference>
<dbReference type="Proteomes" id="UP000069620">
    <property type="component" value="Unassembled WGS sequence"/>
</dbReference>
<accession>A0A117I487</accession>
<gene>
    <name evidence="2" type="ORF">RMCB_0646</name>
</gene>